<evidence type="ECO:0000259" key="7">
    <source>
        <dbReference type="PROSITE" id="PS51195"/>
    </source>
</evidence>
<evidence type="ECO:0000256" key="1">
    <source>
        <dbReference type="ARBA" id="ARBA00022741"/>
    </source>
</evidence>
<dbReference type="CDD" id="cd00268">
    <property type="entry name" value="DEADc"/>
    <property type="match status" value="1"/>
</dbReference>
<sequence>MPFKSMGLAPSILHTLKIQNYQKPYPIQKEVIPAILDKKDVLGIAKTGSGKTAGYVIPVLMNLLGKSTVNNRHIDALVLVPTRELAVQVNDVFRLFEETLPEQIKTLAVFGGASINPQMKALQNVSILVATPGRLLELVDRNAVKISNIKILVLDEADKMLNSGFADEMKRIFELLPVKRQNLLFSATINDDIENMNQILLRDPVVIKIESDDEDIELIK</sequence>
<proteinExistence type="predicted"/>
<dbReference type="GO" id="GO:0016787">
    <property type="term" value="F:hydrolase activity"/>
    <property type="evidence" value="ECO:0007669"/>
    <property type="project" value="UniProtKB-KW"/>
</dbReference>
<feature type="domain" description="Helicase ATP-binding" evidence="6">
    <location>
        <begin position="32"/>
        <end position="207"/>
    </location>
</feature>
<dbReference type="InterPro" id="IPR000629">
    <property type="entry name" value="RNA-helicase_DEAD-box_CS"/>
</dbReference>
<keyword evidence="3 8" id="KW-0347">Helicase</keyword>
<dbReference type="PROSITE" id="PS51192">
    <property type="entry name" value="HELICASE_ATP_BIND_1"/>
    <property type="match status" value="1"/>
</dbReference>
<reference evidence="8 9" key="1">
    <citation type="submission" date="2022-12" db="EMBL/GenBank/DDBJ databases">
        <title>Metagenome assembled genome from gulf of manar.</title>
        <authorList>
            <person name="Kohli P."/>
            <person name="Pk S."/>
            <person name="Venkata Ramana C."/>
            <person name="Sasikala C."/>
        </authorList>
    </citation>
    <scope>NUCLEOTIDE SEQUENCE [LARGE SCALE GENOMIC DNA]</scope>
    <source>
        <strain evidence="8">JB008</strain>
    </source>
</reference>
<dbReference type="InterPro" id="IPR044742">
    <property type="entry name" value="DEAD/DEAH_RhlB"/>
</dbReference>
<feature type="domain" description="DEAD-box RNA helicase Q" evidence="7">
    <location>
        <begin position="1"/>
        <end position="29"/>
    </location>
</feature>
<dbReference type="InterPro" id="IPR014001">
    <property type="entry name" value="Helicase_ATP-bd"/>
</dbReference>
<keyword evidence="4" id="KW-0067">ATP-binding</keyword>
<keyword evidence="2" id="KW-0378">Hydrolase</keyword>
<accession>A0AAJ1ICF3</accession>
<dbReference type="InterPro" id="IPR027417">
    <property type="entry name" value="P-loop_NTPase"/>
</dbReference>
<dbReference type="Gene3D" id="3.40.50.300">
    <property type="entry name" value="P-loop containing nucleotide triphosphate hydrolases"/>
    <property type="match status" value="1"/>
</dbReference>
<dbReference type="Pfam" id="PF00270">
    <property type="entry name" value="DEAD"/>
    <property type="match status" value="1"/>
</dbReference>
<protein>
    <submittedName>
        <fullName evidence="8">DEAD/DEAH box helicase</fullName>
    </submittedName>
</protein>
<dbReference type="SUPFAM" id="SSF52540">
    <property type="entry name" value="P-loop containing nucleoside triphosphate hydrolases"/>
    <property type="match status" value="1"/>
</dbReference>
<evidence type="ECO:0000256" key="3">
    <source>
        <dbReference type="ARBA" id="ARBA00022806"/>
    </source>
</evidence>
<evidence type="ECO:0000259" key="6">
    <source>
        <dbReference type="PROSITE" id="PS51192"/>
    </source>
</evidence>
<dbReference type="Proteomes" id="UP001221217">
    <property type="component" value="Unassembled WGS sequence"/>
</dbReference>
<dbReference type="GO" id="GO:0003676">
    <property type="term" value="F:nucleic acid binding"/>
    <property type="evidence" value="ECO:0007669"/>
    <property type="project" value="InterPro"/>
</dbReference>
<evidence type="ECO:0000256" key="2">
    <source>
        <dbReference type="ARBA" id="ARBA00022801"/>
    </source>
</evidence>
<evidence type="ECO:0000313" key="8">
    <source>
        <dbReference type="EMBL" id="MDC7225233.1"/>
    </source>
</evidence>
<dbReference type="InterPro" id="IPR050079">
    <property type="entry name" value="DEAD_box_RNA_helicase"/>
</dbReference>
<evidence type="ECO:0000313" key="9">
    <source>
        <dbReference type="Proteomes" id="UP001221217"/>
    </source>
</evidence>
<keyword evidence="1" id="KW-0547">Nucleotide-binding</keyword>
<gene>
    <name evidence="8" type="ORF">PQJ61_00550</name>
</gene>
<evidence type="ECO:0000256" key="4">
    <source>
        <dbReference type="ARBA" id="ARBA00022840"/>
    </source>
</evidence>
<dbReference type="PANTHER" id="PTHR47959">
    <property type="entry name" value="ATP-DEPENDENT RNA HELICASE RHLE-RELATED"/>
    <property type="match status" value="1"/>
</dbReference>
<dbReference type="InterPro" id="IPR011545">
    <property type="entry name" value="DEAD/DEAH_box_helicase_dom"/>
</dbReference>
<dbReference type="PROSITE" id="PS51195">
    <property type="entry name" value="Q_MOTIF"/>
    <property type="match status" value="1"/>
</dbReference>
<dbReference type="InterPro" id="IPR014014">
    <property type="entry name" value="RNA_helicase_DEAD_Q_motif"/>
</dbReference>
<dbReference type="AlphaFoldDB" id="A0AAJ1ICF3"/>
<dbReference type="GO" id="GO:0005524">
    <property type="term" value="F:ATP binding"/>
    <property type="evidence" value="ECO:0007669"/>
    <property type="project" value="UniProtKB-KW"/>
</dbReference>
<dbReference type="SMART" id="SM00487">
    <property type="entry name" value="DEXDc"/>
    <property type="match status" value="1"/>
</dbReference>
<comment type="caution">
    <text evidence="8">The sequence shown here is derived from an EMBL/GenBank/DDBJ whole genome shotgun (WGS) entry which is preliminary data.</text>
</comment>
<dbReference type="PROSITE" id="PS00039">
    <property type="entry name" value="DEAD_ATP_HELICASE"/>
    <property type="match status" value="1"/>
</dbReference>
<organism evidence="8 9">
    <name type="scientific">Candidatus Thalassospirochaeta sargassi</name>
    <dbReference type="NCBI Taxonomy" id="3119039"/>
    <lineage>
        <taxon>Bacteria</taxon>
        <taxon>Pseudomonadati</taxon>
        <taxon>Spirochaetota</taxon>
        <taxon>Spirochaetia</taxon>
        <taxon>Spirochaetales</taxon>
        <taxon>Spirochaetaceae</taxon>
        <taxon>Candidatus Thalassospirochaeta</taxon>
    </lineage>
</organism>
<dbReference type="GO" id="GO:0003724">
    <property type="term" value="F:RNA helicase activity"/>
    <property type="evidence" value="ECO:0007669"/>
    <property type="project" value="InterPro"/>
</dbReference>
<feature type="short sequence motif" description="Q motif" evidence="5">
    <location>
        <begin position="1"/>
        <end position="29"/>
    </location>
</feature>
<dbReference type="EMBL" id="JAQQAL010000004">
    <property type="protein sequence ID" value="MDC7225233.1"/>
    <property type="molecule type" value="Genomic_DNA"/>
</dbReference>
<name>A0AAJ1ICF3_9SPIO</name>
<dbReference type="GO" id="GO:0005829">
    <property type="term" value="C:cytosol"/>
    <property type="evidence" value="ECO:0007669"/>
    <property type="project" value="TreeGrafter"/>
</dbReference>
<dbReference type="PANTHER" id="PTHR47959:SF13">
    <property type="entry name" value="ATP-DEPENDENT RNA HELICASE RHLE"/>
    <property type="match status" value="1"/>
</dbReference>
<evidence type="ECO:0000256" key="5">
    <source>
        <dbReference type="PROSITE-ProRule" id="PRU00552"/>
    </source>
</evidence>